<dbReference type="InterPro" id="IPR012677">
    <property type="entry name" value="Nucleotide-bd_a/b_plait_sf"/>
</dbReference>
<evidence type="ECO:0000313" key="5">
    <source>
        <dbReference type="EMBL" id="TFJ86713.1"/>
    </source>
</evidence>
<dbReference type="Gene3D" id="3.30.70.330">
    <property type="match status" value="1"/>
</dbReference>
<dbReference type="InterPro" id="IPR035979">
    <property type="entry name" value="RBD_domain_sf"/>
</dbReference>
<dbReference type="SUPFAM" id="SSF54928">
    <property type="entry name" value="RNA-binding domain, RBD"/>
    <property type="match status" value="1"/>
</dbReference>
<dbReference type="OrthoDB" id="272703at2759"/>
<sequence length="220" mass="22118">MGDYDAYGVPAPVAEAPPRPTSPGQSEEGYKLFVGNLSFRTESAALREAFEPFGRIVFSTVIENRETGQSRGFGFVVYEQKHEADAAISRMDNAELDGRTLRVNFARPREEFGGRRGGGRGGYGGGFGMGRGGGGFGGMGGGGYGAPRYPPAGGYGGGGGYNVGAGLGGQGYGGYAGAGAGGYGGGGGYGGAAPYGGGGRGEAGNFLSLYAIREGKRACV</sequence>
<evidence type="ECO:0000256" key="2">
    <source>
        <dbReference type="PROSITE-ProRule" id="PRU00176"/>
    </source>
</evidence>
<gene>
    <name evidence="5" type="ORF">NSK_001801</name>
</gene>
<dbReference type="InterPro" id="IPR000504">
    <property type="entry name" value="RRM_dom"/>
</dbReference>
<dbReference type="Proteomes" id="UP000355283">
    <property type="component" value="Unassembled WGS sequence"/>
</dbReference>
<reference evidence="5 6" key="1">
    <citation type="submission" date="2019-01" db="EMBL/GenBank/DDBJ databases">
        <title>Nuclear Genome Assembly of the Microalgal Biofuel strain Nannochloropsis salina CCMP1776.</title>
        <authorList>
            <person name="Hovde B."/>
        </authorList>
    </citation>
    <scope>NUCLEOTIDE SEQUENCE [LARGE SCALE GENOMIC DNA]</scope>
    <source>
        <strain evidence="5 6">CCMP1776</strain>
    </source>
</reference>
<accession>A0A4D9D9L8</accession>
<dbReference type="InterPro" id="IPR052462">
    <property type="entry name" value="SLIRP/GR-RBP-like"/>
</dbReference>
<protein>
    <recommendedName>
        <fullName evidence="4">RRM domain-containing protein</fullName>
    </recommendedName>
</protein>
<evidence type="ECO:0000259" key="4">
    <source>
        <dbReference type="PROSITE" id="PS50102"/>
    </source>
</evidence>
<evidence type="ECO:0000256" key="3">
    <source>
        <dbReference type="SAM" id="MobiDB-lite"/>
    </source>
</evidence>
<feature type="region of interest" description="Disordered" evidence="3">
    <location>
        <begin position="1"/>
        <end position="27"/>
    </location>
</feature>
<dbReference type="Pfam" id="PF00076">
    <property type="entry name" value="RRM_1"/>
    <property type="match status" value="1"/>
</dbReference>
<dbReference type="PANTHER" id="PTHR48027">
    <property type="entry name" value="HETEROGENEOUS NUCLEAR RIBONUCLEOPROTEIN 87F-RELATED"/>
    <property type="match status" value="1"/>
</dbReference>
<feature type="domain" description="RRM" evidence="4">
    <location>
        <begin position="30"/>
        <end position="108"/>
    </location>
</feature>
<dbReference type="PROSITE" id="PS50102">
    <property type="entry name" value="RRM"/>
    <property type="match status" value="1"/>
</dbReference>
<evidence type="ECO:0000313" key="6">
    <source>
        <dbReference type="Proteomes" id="UP000355283"/>
    </source>
</evidence>
<organism evidence="5 6">
    <name type="scientific">Nannochloropsis salina CCMP1776</name>
    <dbReference type="NCBI Taxonomy" id="1027361"/>
    <lineage>
        <taxon>Eukaryota</taxon>
        <taxon>Sar</taxon>
        <taxon>Stramenopiles</taxon>
        <taxon>Ochrophyta</taxon>
        <taxon>Eustigmatophyceae</taxon>
        <taxon>Eustigmatales</taxon>
        <taxon>Monodopsidaceae</taxon>
        <taxon>Microchloropsis</taxon>
        <taxon>Microchloropsis salina</taxon>
    </lineage>
</organism>
<dbReference type="SMART" id="SM00360">
    <property type="entry name" value="RRM"/>
    <property type="match status" value="1"/>
</dbReference>
<dbReference type="AlphaFoldDB" id="A0A4D9D9L8"/>
<name>A0A4D9D9L8_9STRA</name>
<keyword evidence="6" id="KW-1185">Reference proteome</keyword>
<keyword evidence="1 2" id="KW-0694">RNA-binding</keyword>
<comment type="caution">
    <text evidence="5">The sequence shown here is derived from an EMBL/GenBank/DDBJ whole genome shotgun (WGS) entry which is preliminary data.</text>
</comment>
<dbReference type="GO" id="GO:0003723">
    <property type="term" value="F:RNA binding"/>
    <property type="evidence" value="ECO:0007669"/>
    <property type="project" value="UniProtKB-UniRule"/>
</dbReference>
<dbReference type="EMBL" id="SDOX01000007">
    <property type="protein sequence ID" value="TFJ86713.1"/>
    <property type="molecule type" value="Genomic_DNA"/>
</dbReference>
<proteinExistence type="predicted"/>
<evidence type="ECO:0000256" key="1">
    <source>
        <dbReference type="ARBA" id="ARBA00022884"/>
    </source>
</evidence>